<dbReference type="InterPro" id="IPR037925">
    <property type="entry name" value="FlgE/F/G-like"/>
</dbReference>
<accession>X0TNB8</accession>
<sequence length="304" mass="31579">AFAIDANSHLVDPATGYIVQRIGTTGESDGFQIAGNSNVRVPTDVSMPARATSEVRVAGNLSTTAKFIDTQTNKLTSNIAFTVGGSPASATAKISELDQYTGTTWANGTITFSGYKPDGTMFVESGSSWVDLTMAVDEDTTIQNVLDYLNTDDDIPVRDEVQTITITGGAAGDTFTLSDGTDTTNPIAYNANAATVQAALIADLASITADDVVCAGTLAAGMTITYADDLANQDVTNLTIVGNFAGAGSAAFEETTKGRDAVRGVLDDATVALVNGKIRITDAQSGYSESDFKMAWSDSNLTMP</sequence>
<dbReference type="EMBL" id="BARS01010542">
    <property type="protein sequence ID" value="GAF94734.1"/>
    <property type="molecule type" value="Genomic_DNA"/>
</dbReference>
<feature type="non-terminal residue" evidence="1">
    <location>
        <position position="1"/>
    </location>
</feature>
<organism evidence="1">
    <name type="scientific">marine sediment metagenome</name>
    <dbReference type="NCBI Taxonomy" id="412755"/>
    <lineage>
        <taxon>unclassified sequences</taxon>
        <taxon>metagenomes</taxon>
        <taxon>ecological metagenomes</taxon>
    </lineage>
</organism>
<comment type="caution">
    <text evidence="1">The sequence shown here is derived from an EMBL/GenBank/DDBJ whole genome shotgun (WGS) entry which is preliminary data.</text>
</comment>
<evidence type="ECO:0000313" key="1">
    <source>
        <dbReference type="EMBL" id="GAF94734.1"/>
    </source>
</evidence>
<protein>
    <submittedName>
        <fullName evidence="1">Uncharacterized protein</fullName>
    </submittedName>
</protein>
<dbReference type="SUPFAM" id="SSF117143">
    <property type="entry name" value="Flagellar hook protein flgE"/>
    <property type="match status" value="1"/>
</dbReference>
<name>X0TNB8_9ZZZZ</name>
<reference evidence="1" key="1">
    <citation type="journal article" date="2014" name="Front. Microbiol.">
        <title>High frequency of phylogenetically diverse reductive dehalogenase-homologous genes in deep subseafloor sedimentary metagenomes.</title>
        <authorList>
            <person name="Kawai M."/>
            <person name="Futagami T."/>
            <person name="Toyoda A."/>
            <person name="Takaki Y."/>
            <person name="Nishi S."/>
            <person name="Hori S."/>
            <person name="Arai W."/>
            <person name="Tsubouchi T."/>
            <person name="Morono Y."/>
            <person name="Uchiyama I."/>
            <person name="Ito T."/>
            <person name="Fujiyama A."/>
            <person name="Inagaki F."/>
            <person name="Takami H."/>
        </authorList>
    </citation>
    <scope>NUCLEOTIDE SEQUENCE</scope>
    <source>
        <strain evidence="1">Expedition CK06-06</strain>
    </source>
</reference>
<proteinExistence type="predicted"/>
<feature type="non-terminal residue" evidence="1">
    <location>
        <position position="304"/>
    </location>
</feature>
<gene>
    <name evidence="1" type="ORF">S01H1_19503</name>
</gene>
<dbReference type="AlphaFoldDB" id="X0TNB8"/>